<gene>
    <name evidence="8" type="ORF">FA13DRAFT_1641399</name>
</gene>
<dbReference type="STRING" id="71717.A0A4Y7SKX4"/>
<keyword evidence="3" id="KW-0378">Hydrolase</keyword>
<evidence type="ECO:0000256" key="2">
    <source>
        <dbReference type="ARBA" id="ARBA00022741"/>
    </source>
</evidence>
<evidence type="ECO:0000313" key="9">
    <source>
        <dbReference type="Proteomes" id="UP000298030"/>
    </source>
</evidence>
<name>A0A4Y7SKX4_COPMI</name>
<dbReference type="PANTHER" id="PTHR45629:SF7">
    <property type="entry name" value="DNA EXCISION REPAIR PROTEIN ERCC-6-RELATED"/>
    <property type="match status" value="1"/>
</dbReference>
<evidence type="ECO:0000256" key="5">
    <source>
        <dbReference type="SAM" id="MobiDB-lite"/>
    </source>
</evidence>
<dbReference type="InterPro" id="IPR029256">
    <property type="entry name" value="Heliccase-ass-bd"/>
</dbReference>
<dbReference type="InterPro" id="IPR001650">
    <property type="entry name" value="Helicase_C-like"/>
</dbReference>
<dbReference type="GO" id="GO:0016787">
    <property type="term" value="F:hydrolase activity"/>
    <property type="evidence" value="ECO:0007669"/>
    <property type="project" value="UniProtKB-KW"/>
</dbReference>
<dbReference type="PROSITE" id="PS51194">
    <property type="entry name" value="HELICASE_CTER"/>
    <property type="match status" value="1"/>
</dbReference>
<comment type="subcellular location">
    <subcellularLocation>
        <location evidence="1">Nucleus</location>
    </subcellularLocation>
</comment>
<dbReference type="PROSITE" id="PS00690">
    <property type="entry name" value="DEAH_ATP_HELICASE"/>
    <property type="match status" value="1"/>
</dbReference>
<evidence type="ECO:0000259" key="7">
    <source>
        <dbReference type="PROSITE" id="PS51194"/>
    </source>
</evidence>
<evidence type="ECO:0000256" key="1">
    <source>
        <dbReference type="ARBA" id="ARBA00004123"/>
    </source>
</evidence>
<dbReference type="InterPro" id="IPR027417">
    <property type="entry name" value="P-loop_NTPase"/>
</dbReference>
<dbReference type="Pfam" id="PF00176">
    <property type="entry name" value="SNF2-rel_dom"/>
    <property type="match status" value="1"/>
</dbReference>
<keyword evidence="9" id="KW-1185">Reference proteome</keyword>
<comment type="caution">
    <text evidence="8">The sequence shown here is derived from an EMBL/GenBank/DDBJ whole genome shotgun (WGS) entry which is preliminary data.</text>
</comment>
<evidence type="ECO:0000256" key="3">
    <source>
        <dbReference type="ARBA" id="ARBA00022801"/>
    </source>
</evidence>
<dbReference type="SUPFAM" id="SSF52540">
    <property type="entry name" value="P-loop containing nucleoside triphosphate hydrolases"/>
    <property type="match status" value="2"/>
</dbReference>
<dbReference type="InterPro" id="IPR049730">
    <property type="entry name" value="SNF2/RAD54-like_C"/>
</dbReference>
<accession>A0A4Y7SKX4</accession>
<dbReference type="Gene3D" id="3.40.50.10810">
    <property type="entry name" value="Tandem AAA-ATPase domain"/>
    <property type="match status" value="1"/>
</dbReference>
<dbReference type="CDD" id="cd18793">
    <property type="entry name" value="SF2_C_SNF"/>
    <property type="match status" value="1"/>
</dbReference>
<dbReference type="OrthoDB" id="413460at2759"/>
<dbReference type="InterPro" id="IPR038718">
    <property type="entry name" value="SNF2-like_sf"/>
</dbReference>
<dbReference type="SMART" id="SM00490">
    <property type="entry name" value="HELICc"/>
    <property type="match status" value="1"/>
</dbReference>
<evidence type="ECO:0000313" key="8">
    <source>
        <dbReference type="EMBL" id="TEB22485.1"/>
    </source>
</evidence>
<feature type="region of interest" description="Disordered" evidence="5">
    <location>
        <begin position="619"/>
        <end position="669"/>
    </location>
</feature>
<proteinExistence type="predicted"/>
<dbReference type="PROSITE" id="PS51192">
    <property type="entry name" value="HELICASE_ATP_BIND_1"/>
    <property type="match status" value="1"/>
</dbReference>
<dbReference type="SMART" id="SM00487">
    <property type="entry name" value="DEXDc"/>
    <property type="match status" value="1"/>
</dbReference>
<dbReference type="GO" id="GO:0005634">
    <property type="term" value="C:nucleus"/>
    <property type="evidence" value="ECO:0007669"/>
    <property type="project" value="UniProtKB-SubCell"/>
</dbReference>
<reference evidence="8 9" key="1">
    <citation type="journal article" date="2019" name="Nat. Ecol. Evol.">
        <title>Megaphylogeny resolves global patterns of mushroom evolution.</title>
        <authorList>
            <person name="Varga T."/>
            <person name="Krizsan K."/>
            <person name="Foldi C."/>
            <person name="Dima B."/>
            <person name="Sanchez-Garcia M."/>
            <person name="Sanchez-Ramirez S."/>
            <person name="Szollosi G.J."/>
            <person name="Szarkandi J.G."/>
            <person name="Papp V."/>
            <person name="Albert L."/>
            <person name="Andreopoulos W."/>
            <person name="Angelini C."/>
            <person name="Antonin V."/>
            <person name="Barry K.W."/>
            <person name="Bougher N.L."/>
            <person name="Buchanan P."/>
            <person name="Buyck B."/>
            <person name="Bense V."/>
            <person name="Catcheside P."/>
            <person name="Chovatia M."/>
            <person name="Cooper J."/>
            <person name="Damon W."/>
            <person name="Desjardin D."/>
            <person name="Finy P."/>
            <person name="Geml J."/>
            <person name="Haridas S."/>
            <person name="Hughes K."/>
            <person name="Justo A."/>
            <person name="Karasinski D."/>
            <person name="Kautmanova I."/>
            <person name="Kiss B."/>
            <person name="Kocsube S."/>
            <person name="Kotiranta H."/>
            <person name="LaButti K.M."/>
            <person name="Lechner B.E."/>
            <person name="Liimatainen K."/>
            <person name="Lipzen A."/>
            <person name="Lukacs Z."/>
            <person name="Mihaltcheva S."/>
            <person name="Morgado L.N."/>
            <person name="Niskanen T."/>
            <person name="Noordeloos M.E."/>
            <person name="Ohm R.A."/>
            <person name="Ortiz-Santana B."/>
            <person name="Ovrebo C."/>
            <person name="Racz N."/>
            <person name="Riley R."/>
            <person name="Savchenko A."/>
            <person name="Shiryaev A."/>
            <person name="Soop K."/>
            <person name="Spirin V."/>
            <person name="Szebenyi C."/>
            <person name="Tomsovsky M."/>
            <person name="Tulloss R.E."/>
            <person name="Uehling J."/>
            <person name="Grigoriev I.V."/>
            <person name="Vagvolgyi C."/>
            <person name="Papp T."/>
            <person name="Martin F.M."/>
            <person name="Miettinen O."/>
            <person name="Hibbett D.S."/>
            <person name="Nagy L.G."/>
        </authorList>
    </citation>
    <scope>NUCLEOTIDE SEQUENCE [LARGE SCALE GENOMIC DNA]</scope>
    <source>
        <strain evidence="8 9">FP101781</strain>
    </source>
</reference>
<protein>
    <recommendedName>
        <fullName evidence="10">P-loop containing nucleoside triphosphate hydrolase protein</fullName>
    </recommendedName>
</protein>
<dbReference type="EMBL" id="QPFP01000091">
    <property type="protein sequence ID" value="TEB22485.1"/>
    <property type="molecule type" value="Genomic_DNA"/>
</dbReference>
<dbReference type="Gene3D" id="3.40.50.300">
    <property type="entry name" value="P-loop containing nucleotide triphosphate hydrolases"/>
    <property type="match status" value="1"/>
</dbReference>
<organism evidence="8 9">
    <name type="scientific">Coprinellus micaceus</name>
    <name type="common">Glistening ink-cap mushroom</name>
    <name type="synonym">Coprinus micaceus</name>
    <dbReference type="NCBI Taxonomy" id="71717"/>
    <lineage>
        <taxon>Eukaryota</taxon>
        <taxon>Fungi</taxon>
        <taxon>Dikarya</taxon>
        <taxon>Basidiomycota</taxon>
        <taxon>Agaricomycotina</taxon>
        <taxon>Agaricomycetes</taxon>
        <taxon>Agaricomycetidae</taxon>
        <taxon>Agaricales</taxon>
        <taxon>Agaricineae</taxon>
        <taxon>Psathyrellaceae</taxon>
        <taxon>Coprinellus</taxon>
    </lineage>
</organism>
<dbReference type="InterPro" id="IPR002464">
    <property type="entry name" value="DNA/RNA_helicase_DEAH_CS"/>
</dbReference>
<dbReference type="Pfam" id="PF14773">
    <property type="entry name" value="VIGSSK"/>
    <property type="match status" value="1"/>
</dbReference>
<keyword evidence="2" id="KW-0547">Nucleotide-binding</keyword>
<evidence type="ECO:0000259" key="6">
    <source>
        <dbReference type="PROSITE" id="PS51192"/>
    </source>
</evidence>
<sequence>MKKTGTIKDENRRRMHVSRLQDLSDWHERRYLPPANETWPTCLIIAPSTVCHNWQREFETWGYFEVGMYTGEREVRKDVLKEFKMGRLDVVVTSFDLALRDIEDLKDEAWSCVIIDEVHRVKNEKSNTTQALHTFPQRGRFGLTGTTIQNSYNEMWNILDWTNPGRVGTSKEWVKYVTKPLTSGQSASATDKQRAMKQLVANTLTNELLPQLFLRRTKEVIRNRLPKKFDNVVFCPLTNFQIGAYKRVLEMDGVQNLVKRDEPCDCGSNNKRKECCHPFDAKDMFKFMTILIKISNHLALIMPGSDDTPEQAQRNQEVCDVIFPHENPSQDLAFLQPQLCGKWKTLAALLKDWRKDPTNKVLIFTKSIKLLNMLDHHIKTRSYGYLRLDGSTKQSDRMATIDKFQKDPDIFIFLISTLAGGTGLNLTAANKVVVFDPNWNPAHDLQAMDRAFRFGQERDVTVVRLLGAGSVEELIYARQIYKQQQMAIGYEASVQTRYFDGVQGDTTKRGELFGLENIFSLQEDKMPTKFIIEEAKVAEIDWAHANSGGPRKKRQSGTNADVLEAESQIGGEDAELKGLASFLFDDAPKPNTAQDNLQKVLAGGGAMYSHVNDEVLAESRMEKEKLSKPTKGTRQRKGATTGKKSPAKEPPGPWWPPRRKHHQREETVEFKIQARRDAFERKG</sequence>
<evidence type="ECO:0000256" key="4">
    <source>
        <dbReference type="ARBA" id="ARBA00022840"/>
    </source>
</evidence>
<dbReference type="GO" id="GO:0005524">
    <property type="term" value="F:ATP binding"/>
    <property type="evidence" value="ECO:0007669"/>
    <property type="project" value="InterPro"/>
</dbReference>
<feature type="domain" description="Helicase ATP-binding" evidence="6">
    <location>
        <begin position="31"/>
        <end position="165"/>
    </location>
</feature>
<evidence type="ECO:0008006" key="10">
    <source>
        <dbReference type="Google" id="ProtNLM"/>
    </source>
</evidence>
<feature type="domain" description="Helicase C-terminal" evidence="7">
    <location>
        <begin position="345"/>
        <end position="500"/>
    </location>
</feature>
<dbReference type="InterPro" id="IPR000330">
    <property type="entry name" value="SNF2_N"/>
</dbReference>
<dbReference type="InterPro" id="IPR014001">
    <property type="entry name" value="Helicase_ATP-bd"/>
</dbReference>
<dbReference type="Proteomes" id="UP000298030">
    <property type="component" value="Unassembled WGS sequence"/>
</dbReference>
<dbReference type="InterPro" id="IPR050496">
    <property type="entry name" value="SNF2_RAD54_helicase_repair"/>
</dbReference>
<dbReference type="PANTHER" id="PTHR45629">
    <property type="entry name" value="SNF2/RAD54 FAMILY MEMBER"/>
    <property type="match status" value="1"/>
</dbReference>
<keyword evidence="4" id="KW-0067">ATP-binding</keyword>
<dbReference type="Pfam" id="PF00271">
    <property type="entry name" value="Helicase_C"/>
    <property type="match status" value="1"/>
</dbReference>
<dbReference type="AlphaFoldDB" id="A0A4Y7SKX4"/>